<keyword evidence="4" id="KW-1185">Reference proteome</keyword>
<dbReference type="Pfam" id="PF25438">
    <property type="entry name" value="DUF7896"/>
    <property type="match status" value="1"/>
</dbReference>
<evidence type="ECO:0000256" key="1">
    <source>
        <dbReference type="SAM" id="MobiDB-lite"/>
    </source>
</evidence>
<gene>
    <name evidence="3" type="ORF">CC80DRAFT_591152</name>
</gene>
<accession>A0A6A5U538</accession>
<reference evidence="3" key="1">
    <citation type="journal article" date="2020" name="Stud. Mycol.">
        <title>101 Dothideomycetes genomes: a test case for predicting lifestyles and emergence of pathogens.</title>
        <authorList>
            <person name="Haridas S."/>
            <person name="Albert R."/>
            <person name="Binder M."/>
            <person name="Bloem J."/>
            <person name="Labutti K."/>
            <person name="Salamov A."/>
            <person name="Andreopoulos B."/>
            <person name="Baker S."/>
            <person name="Barry K."/>
            <person name="Bills G."/>
            <person name="Bluhm B."/>
            <person name="Cannon C."/>
            <person name="Castanera R."/>
            <person name="Culley D."/>
            <person name="Daum C."/>
            <person name="Ezra D."/>
            <person name="Gonzalez J."/>
            <person name="Henrissat B."/>
            <person name="Kuo A."/>
            <person name="Liang C."/>
            <person name="Lipzen A."/>
            <person name="Lutzoni F."/>
            <person name="Magnuson J."/>
            <person name="Mondo S."/>
            <person name="Nolan M."/>
            <person name="Ohm R."/>
            <person name="Pangilinan J."/>
            <person name="Park H.-J."/>
            <person name="Ramirez L."/>
            <person name="Alfaro M."/>
            <person name="Sun H."/>
            <person name="Tritt A."/>
            <person name="Yoshinaga Y."/>
            <person name="Zwiers L.-H."/>
            <person name="Turgeon B."/>
            <person name="Goodwin S."/>
            <person name="Spatafora J."/>
            <person name="Crous P."/>
            <person name="Grigoriev I."/>
        </authorList>
    </citation>
    <scope>NUCLEOTIDE SEQUENCE</scope>
    <source>
        <strain evidence="3">CBS 675.92</strain>
    </source>
</reference>
<feature type="compositionally biased region" description="Polar residues" evidence="1">
    <location>
        <begin position="341"/>
        <end position="355"/>
    </location>
</feature>
<dbReference type="Proteomes" id="UP000800035">
    <property type="component" value="Unassembled WGS sequence"/>
</dbReference>
<dbReference type="AlphaFoldDB" id="A0A6A5U538"/>
<dbReference type="EMBL" id="ML976985">
    <property type="protein sequence ID" value="KAF1959069.1"/>
    <property type="molecule type" value="Genomic_DNA"/>
</dbReference>
<feature type="region of interest" description="Disordered" evidence="1">
    <location>
        <begin position="457"/>
        <end position="483"/>
    </location>
</feature>
<dbReference type="InterPro" id="IPR057218">
    <property type="entry name" value="DUF7896"/>
</dbReference>
<dbReference type="PANTHER" id="PTHR42031:SF1">
    <property type="entry name" value="KEY LIME PATHOGENICITY PROTEIN"/>
    <property type="match status" value="1"/>
</dbReference>
<feature type="compositionally biased region" description="Low complexity" evidence="1">
    <location>
        <begin position="303"/>
        <end position="319"/>
    </location>
</feature>
<evidence type="ECO:0000259" key="2">
    <source>
        <dbReference type="Pfam" id="PF25438"/>
    </source>
</evidence>
<evidence type="ECO:0000313" key="3">
    <source>
        <dbReference type="EMBL" id="KAF1959069.1"/>
    </source>
</evidence>
<dbReference type="PANTHER" id="PTHR42031">
    <property type="entry name" value="KEY LIME PATHOGENICITY PROTEIN"/>
    <property type="match status" value="1"/>
</dbReference>
<feature type="domain" description="DUF7896" evidence="2">
    <location>
        <begin position="416"/>
        <end position="494"/>
    </location>
</feature>
<dbReference type="OrthoDB" id="5377599at2759"/>
<proteinExistence type="predicted"/>
<feature type="compositionally biased region" description="Basic residues" evidence="1">
    <location>
        <begin position="457"/>
        <end position="467"/>
    </location>
</feature>
<organism evidence="3 4">
    <name type="scientific">Byssothecium circinans</name>
    <dbReference type="NCBI Taxonomy" id="147558"/>
    <lineage>
        <taxon>Eukaryota</taxon>
        <taxon>Fungi</taxon>
        <taxon>Dikarya</taxon>
        <taxon>Ascomycota</taxon>
        <taxon>Pezizomycotina</taxon>
        <taxon>Dothideomycetes</taxon>
        <taxon>Pleosporomycetidae</taxon>
        <taxon>Pleosporales</taxon>
        <taxon>Massarineae</taxon>
        <taxon>Massarinaceae</taxon>
        <taxon>Byssothecium</taxon>
    </lineage>
</organism>
<name>A0A6A5U538_9PLEO</name>
<feature type="region of interest" description="Disordered" evidence="1">
    <location>
        <begin position="290"/>
        <end position="355"/>
    </location>
</feature>
<protein>
    <recommendedName>
        <fullName evidence="2">DUF7896 domain-containing protein</fullName>
    </recommendedName>
</protein>
<evidence type="ECO:0000313" key="4">
    <source>
        <dbReference type="Proteomes" id="UP000800035"/>
    </source>
</evidence>
<sequence>MATALASTIEQLKQQFCNSNPLLSDEERQQRWLHIISTLPREGSNCQPMADHVPRSMSFSTPDMSQYSASNFGFMDRVQSVPAPQTMERSPALQRSDSTMSSWQTGCDDQQNAYAIYSESARKQSGLQPIAEACAFTESMVEYSPADYVTNFIEPSNSPTHPLSLPHNPRQLHVQLTANSQWSPSLDPSTSPSTPSTALMTPVTHSDNMSRQGSYNPHFFDDLPIMQSDSSSMFPILPEDGAFSFSVDSKNINPRVDNHHFLNHFTGSSNEAFLSSVPVSAASVPALASSQCEPDLAEDMQRSASSSSESNASLASTSSRHVRRGREINAQAGRCRIAPKATQSNGKAAPTPSNAQVVRIQSEDGSSKNVGVITKTAYVRPQHAKIMCPHCNERPDGFRGTHELDRHVARAHTAVRKGFICIDASPDKKFLANCKHCRNKKVYGAYYNAAAHLRRAHFHPRKRGRKSKHDEKRGGIGGGDDPPMDYLKQHWIRDIEVENKVTNIQSPESASDSAEPTDMNSYDASAFDLDLPYQTVPQPTTNASIPMNIDPNRYVDYSMCMTEPDASFNAMIYVPNAPSTMSDINDFQFDAYRTQ</sequence>